<reference evidence="1 2" key="1">
    <citation type="journal article" date="2018" name="Front. Microbiol.">
        <title>Hydrolytic Capabilities as a Key to Environmental Success: Chitinolytic and Cellulolytic Acidobacteria From Acidic Sub-arctic Soils and Boreal Peatlands.</title>
        <authorList>
            <person name="Belova S.E."/>
            <person name="Ravin N.V."/>
            <person name="Pankratov T.A."/>
            <person name="Rakitin A.L."/>
            <person name="Ivanova A.A."/>
            <person name="Beletsky A.V."/>
            <person name="Mardanov A.V."/>
            <person name="Sinninghe Damste J.S."/>
            <person name="Dedysh S.N."/>
        </authorList>
    </citation>
    <scope>NUCLEOTIDE SEQUENCE [LARGE SCALE GENOMIC DNA]</scope>
    <source>
        <strain evidence="1 2">SBC82</strain>
    </source>
</reference>
<proteinExistence type="predicted"/>
<sequence length="144" mass="16373">MVYICMCFGWYHELLRESRAHDLAAAAAQTLEMLDQDGMIVHVYRETDPDNPELVGRHRRLRSFIQALDLQAGDLQAGDQQKQPSGASLCHEVERFLLDPESVVLWNQAKEGNGLLEQRWSIVDFWSAETRSPGNFYGKAILIA</sequence>
<dbReference type="AlphaFoldDB" id="A0A2Z5FXC6"/>
<organism evidence="1 2">
    <name type="scientific">Acidisarcina polymorpha</name>
    <dbReference type="NCBI Taxonomy" id="2211140"/>
    <lineage>
        <taxon>Bacteria</taxon>
        <taxon>Pseudomonadati</taxon>
        <taxon>Acidobacteriota</taxon>
        <taxon>Terriglobia</taxon>
        <taxon>Terriglobales</taxon>
        <taxon>Acidobacteriaceae</taxon>
        <taxon>Acidisarcina</taxon>
    </lineage>
</organism>
<evidence type="ECO:0000313" key="1">
    <source>
        <dbReference type="EMBL" id="AXC11046.1"/>
    </source>
</evidence>
<dbReference type="KEGG" id="abas:ACPOL_1702"/>
<accession>A0A2Z5FXC6</accession>
<evidence type="ECO:0000313" key="2">
    <source>
        <dbReference type="Proteomes" id="UP000253606"/>
    </source>
</evidence>
<protein>
    <submittedName>
        <fullName evidence="1">Uncharacterized protein</fullName>
    </submittedName>
</protein>
<dbReference type="RefSeq" id="WP_150132935.1">
    <property type="nucleotide sequence ID" value="NZ_CP030840.1"/>
</dbReference>
<name>A0A2Z5FXC6_9BACT</name>
<keyword evidence="2" id="KW-1185">Reference proteome</keyword>
<gene>
    <name evidence="1" type="ORF">ACPOL_1702</name>
</gene>
<dbReference type="EMBL" id="CP030840">
    <property type="protein sequence ID" value="AXC11046.1"/>
    <property type="molecule type" value="Genomic_DNA"/>
</dbReference>
<dbReference type="Proteomes" id="UP000253606">
    <property type="component" value="Chromosome"/>
</dbReference>